<feature type="transmembrane region" description="Helical" evidence="2">
    <location>
        <begin position="12"/>
        <end position="34"/>
    </location>
</feature>
<gene>
    <name evidence="3" type="ORF">BG006_007699</name>
</gene>
<evidence type="ECO:0000313" key="4">
    <source>
        <dbReference type="Proteomes" id="UP000696485"/>
    </source>
</evidence>
<sequence>MAMLRQLQHGLRITIILSSFALLISSSIFFSNYMRKYEKYKWGVICAILISVISFIFYICSIRFHAITRKAVRAIPLLAIAGVWFYVSLSSFDCYSDCTVGPVCTCLSIACSCLVVIEVAVTLRLGPIAPVKPKEVIIVSPQELQQQLFQQQPQQQQHYLHSAPHPGNISYPYQQQSFLQYSQYAPQSLQPGNIFVSGTLIYEDQSHLYQQQQYYQQQQHQLPSPPPPPQQHQQQQQQYQLYAYPAPGSTVTATPQPGGKPIAPYPSPGTSVAVSPVLPVGGYPIASASPHA</sequence>
<name>A0A9P5VK37_9FUNG</name>
<feature type="transmembrane region" description="Helical" evidence="2">
    <location>
        <begin position="99"/>
        <end position="123"/>
    </location>
</feature>
<dbReference type="EMBL" id="JAAAUY010000498">
    <property type="protein sequence ID" value="KAF9329175.1"/>
    <property type="molecule type" value="Genomic_DNA"/>
</dbReference>
<comment type="caution">
    <text evidence="3">The sequence shown here is derived from an EMBL/GenBank/DDBJ whole genome shotgun (WGS) entry which is preliminary data.</text>
</comment>
<protein>
    <submittedName>
        <fullName evidence="3">Uncharacterized protein</fullName>
    </submittedName>
</protein>
<feature type="region of interest" description="Disordered" evidence="1">
    <location>
        <begin position="213"/>
        <end position="268"/>
    </location>
</feature>
<feature type="transmembrane region" description="Helical" evidence="2">
    <location>
        <begin position="71"/>
        <end position="87"/>
    </location>
</feature>
<evidence type="ECO:0000256" key="1">
    <source>
        <dbReference type="SAM" id="MobiDB-lite"/>
    </source>
</evidence>
<proteinExistence type="predicted"/>
<evidence type="ECO:0000313" key="3">
    <source>
        <dbReference type="EMBL" id="KAF9329175.1"/>
    </source>
</evidence>
<accession>A0A9P5VK37</accession>
<dbReference type="Proteomes" id="UP000696485">
    <property type="component" value="Unassembled WGS sequence"/>
</dbReference>
<keyword evidence="4" id="KW-1185">Reference proteome</keyword>
<keyword evidence="2" id="KW-0812">Transmembrane</keyword>
<reference evidence="3" key="1">
    <citation type="journal article" date="2020" name="Fungal Divers.">
        <title>Resolving the Mortierellaceae phylogeny through synthesis of multi-gene phylogenetics and phylogenomics.</title>
        <authorList>
            <person name="Vandepol N."/>
            <person name="Liber J."/>
            <person name="Desiro A."/>
            <person name="Na H."/>
            <person name="Kennedy M."/>
            <person name="Barry K."/>
            <person name="Grigoriev I.V."/>
            <person name="Miller A.N."/>
            <person name="O'Donnell K."/>
            <person name="Stajich J.E."/>
            <person name="Bonito G."/>
        </authorList>
    </citation>
    <scope>NUCLEOTIDE SEQUENCE</scope>
    <source>
        <strain evidence="3">NVP1</strain>
    </source>
</reference>
<organism evidence="3 4">
    <name type="scientific">Podila minutissima</name>
    <dbReference type="NCBI Taxonomy" id="64525"/>
    <lineage>
        <taxon>Eukaryota</taxon>
        <taxon>Fungi</taxon>
        <taxon>Fungi incertae sedis</taxon>
        <taxon>Mucoromycota</taxon>
        <taxon>Mortierellomycotina</taxon>
        <taxon>Mortierellomycetes</taxon>
        <taxon>Mortierellales</taxon>
        <taxon>Mortierellaceae</taxon>
        <taxon>Podila</taxon>
    </lineage>
</organism>
<feature type="compositionally biased region" description="Low complexity" evidence="1">
    <location>
        <begin position="213"/>
        <end position="222"/>
    </location>
</feature>
<feature type="compositionally biased region" description="Low complexity" evidence="1">
    <location>
        <begin position="231"/>
        <end position="247"/>
    </location>
</feature>
<keyword evidence="2" id="KW-0472">Membrane</keyword>
<keyword evidence="2" id="KW-1133">Transmembrane helix</keyword>
<dbReference type="AlphaFoldDB" id="A0A9P5VK37"/>
<feature type="transmembrane region" description="Helical" evidence="2">
    <location>
        <begin position="40"/>
        <end position="59"/>
    </location>
</feature>
<evidence type="ECO:0000256" key="2">
    <source>
        <dbReference type="SAM" id="Phobius"/>
    </source>
</evidence>